<dbReference type="InterPro" id="IPR001482">
    <property type="entry name" value="T2SS/T4SS_dom"/>
</dbReference>
<evidence type="ECO:0000313" key="4">
    <source>
        <dbReference type="Proteomes" id="UP000243333"/>
    </source>
</evidence>
<dbReference type="Pfam" id="PF00437">
    <property type="entry name" value="T2SSE"/>
    <property type="match status" value="1"/>
</dbReference>
<sequence length="312" mass="34289">MNEVYDLFRQLLPAAFHELLENQSVSEIMTNSAAGEVFALAEGRKVKTDIVLDAPTRLQLAWLAAKIAGTVANEQQPLLSVELDDLYYPGRRYRFSACLPPVVEQPVFTLRKQVFVSRTLKQYLDDRVMTQKYYGYLKSAVRGRKNIVIAGGTGSGKTTLANALLAEIPAGDRLVVIEDTRELAVSSENVVYLKSCSSATTRDLVRQALRLTPDRIIVGEVRDGAALDLLQAWNTGHPGGIATVHANSAPAALTRLEQLVAMASAGQQRQLIADAVDVVVFIAQAAGRRRINEVIEVEKRLTSSHEFVYIQI</sequence>
<dbReference type="PANTHER" id="PTHR30486:SF6">
    <property type="entry name" value="TYPE IV PILUS RETRACTATION ATPASE PILT"/>
    <property type="match status" value="1"/>
</dbReference>
<comment type="similarity">
    <text evidence="1">Belongs to the GSP E family.</text>
</comment>
<proteinExistence type="inferred from homology"/>
<dbReference type="GO" id="GO:0016887">
    <property type="term" value="F:ATP hydrolysis activity"/>
    <property type="evidence" value="ECO:0007669"/>
    <property type="project" value="InterPro"/>
</dbReference>
<keyword evidence="4" id="KW-1185">Reference proteome</keyword>
<protein>
    <submittedName>
        <fullName evidence="3">Type IV secretion system protein VirB11</fullName>
    </submittedName>
</protein>
<dbReference type="SMART" id="SM00382">
    <property type="entry name" value="AAA"/>
    <property type="match status" value="1"/>
</dbReference>
<dbReference type="InterPro" id="IPR050921">
    <property type="entry name" value="T4SS_GSP_E_ATPase"/>
</dbReference>
<dbReference type="PROSITE" id="PS00662">
    <property type="entry name" value="T2SP_E"/>
    <property type="match status" value="1"/>
</dbReference>
<name>A0A1G7MHZ1_9FIRM</name>
<reference evidence="4" key="1">
    <citation type="submission" date="2016-10" db="EMBL/GenBank/DDBJ databases">
        <authorList>
            <person name="Varghese N."/>
            <person name="Submissions S."/>
        </authorList>
    </citation>
    <scope>NUCLEOTIDE SEQUENCE [LARGE SCALE GENOMIC DNA]</scope>
    <source>
        <strain evidence="4">DSM 23256</strain>
    </source>
</reference>
<dbReference type="AlphaFoldDB" id="A0A1G7MHZ1"/>
<dbReference type="SUPFAM" id="SSF52540">
    <property type="entry name" value="P-loop containing nucleoside triphosphate hydrolases"/>
    <property type="match status" value="1"/>
</dbReference>
<feature type="domain" description="Bacterial type II secretion system protein E" evidence="2">
    <location>
        <begin position="209"/>
        <end position="223"/>
    </location>
</feature>
<dbReference type="PANTHER" id="PTHR30486">
    <property type="entry name" value="TWITCHING MOTILITY PROTEIN PILT"/>
    <property type="match status" value="1"/>
</dbReference>
<dbReference type="RefSeq" id="WP_093690759.1">
    <property type="nucleotide sequence ID" value="NZ_FNBU01000017.1"/>
</dbReference>
<dbReference type="EMBL" id="FNBU01000017">
    <property type="protein sequence ID" value="SDF61236.1"/>
    <property type="molecule type" value="Genomic_DNA"/>
</dbReference>
<dbReference type="OrthoDB" id="9810761at2"/>
<evidence type="ECO:0000313" key="3">
    <source>
        <dbReference type="EMBL" id="SDF61236.1"/>
    </source>
</evidence>
<dbReference type="InterPro" id="IPR027417">
    <property type="entry name" value="P-loop_NTPase"/>
</dbReference>
<dbReference type="STRING" id="1123285.SAMN05660235_02167"/>
<dbReference type="Proteomes" id="UP000243333">
    <property type="component" value="Unassembled WGS sequence"/>
</dbReference>
<dbReference type="InterPro" id="IPR003593">
    <property type="entry name" value="AAA+_ATPase"/>
</dbReference>
<organism evidence="3 4">
    <name type="scientific">Sporolituus thermophilus DSM 23256</name>
    <dbReference type="NCBI Taxonomy" id="1123285"/>
    <lineage>
        <taxon>Bacteria</taxon>
        <taxon>Bacillati</taxon>
        <taxon>Bacillota</taxon>
        <taxon>Negativicutes</taxon>
        <taxon>Selenomonadales</taxon>
        <taxon>Sporomusaceae</taxon>
        <taxon>Sporolituus</taxon>
    </lineage>
</organism>
<dbReference type="Gene3D" id="3.40.50.300">
    <property type="entry name" value="P-loop containing nucleotide triphosphate hydrolases"/>
    <property type="match status" value="1"/>
</dbReference>
<evidence type="ECO:0000259" key="2">
    <source>
        <dbReference type="PROSITE" id="PS00662"/>
    </source>
</evidence>
<dbReference type="CDD" id="cd01130">
    <property type="entry name" value="VirB11-like_ATPase"/>
    <property type="match status" value="1"/>
</dbReference>
<accession>A0A1G7MHZ1</accession>
<gene>
    <name evidence="3" type="ORF">SAMN05660235_02167</name>
</gene>
<dbReference type="Gene3D" id="3.30.450.90">
    <property type="match status" value="1"/>
</dbReference>
<evidence type="ECO:0000256" key="1">
    <source>
        <dbReference type="ARBA" id="ARBA00006611"/>
    </source>
</evidence>